<dbReference type="InterPro" id="IPR007750">
    <property type="entry name" value="DUF674"/>
</dbReference>
<sequence>MASSSSDPNPNNDDGLQLKLLIDTHSKRVLFAEANKGFVDFLFTICSLPIATVVNILSKQCHGGFFCTGYGCGGINGEENWLAYDENHHRHGFHRYVSDDPQANCPHCYSNISAEVTFVAADKSLSSSASGGEKGSEGGGYVKDGVTYMVMDDLQVKPFPLVSSLSMLSTFNVRDNGALVEKTVSVGIS</sequence>
<evidence type="ECO:0000313" key="1">
    <source>
        <dbReference type="EMBL" id="KAH7537287.1"/>
    </source>
</evidence>
<name>A0A978VP12_ZIZJJ</name>
<evidence type="ECO:0000313" key="2">
    <source>
        <dbReference type="Proteomes" id="UP000813462"/>
    </source>
</evidence>
<comment type="caution">
    <text evidence="1">The sequence shown here is derived from an EMBL/GenBank/DDBJ whole genome shotgun (WGS) entry which is preliminary data.</text>
</comment>
<gene>
    <name evidence="1" type="ORF">FEM48_Zijuj03G0076700</name>
</gene>
<dbReference type="PANTHER" id="PTHR33103">
    <property type="entry name" value="OS01G0153900 PROTEIN"/>
    <property type="match status" value="1"/>
</dbReference>
<accession>A0A978VP12</accession>
<reference evidence="1" key="1">
    <citation type="journal article" date="2021" name="Front. Plant Sci.">
        <title>Chromosome-Scale Genome Assembly for Chinese Sour Jujube and Insights Into Its Genome Evolution and Domestication Signature.</title>
        <authorList>
            <person name="Shen L.-Y."/>
            <person name="Luo H."/>
            <person name="Wang X.-L."/>
            <person name="Wang X.-M."/>
            <person name="Qiu X.-J."/>
            <person name="Liu H."/>
            <person name="Zhou S.-S."/>
            <person name="Jia K.-H."/>
            <person name="Nie S."/>
            <person name="Bao Y.-T."/>
            <person name="Zhang R.-G."/>
            <person name="Yun Q.-Z."/>
            <person name="Chai Y.-H."/>
            <person name="Lu J.-Y."/>
            <person name="Li Y."/>
            <person name="Zhao S.-W."/>
            <person name="Mao J.-F."/>
            <person name="Jia S.-G."/>
            <person name="Mao Y.-M."/>
        </authorList>
    </citation>
    <scope>NUCLEOTIDE SEQUENCE</scope>
    <source>
        <strain evidence="1">AT0</strain>
        <tissue evidence="1">Leaf</tissue>
    </source>
</reference>
<dbReference type="Pfam" id="PF05056">
    <property type="entry name" value="DUF674"/>
    <property type="match status" value="2"/>
</dbReference>
<proteinExistence type="predicted"/>
<dbReference type="Proteomes" id="UP000813462">
    <property type="component" value="Unassembled WGS sequence"/>
</dbReference>
<organism evidence="1 2">
    <name type="scientific">Ziziphus jujuba var. spinosa</name>
    <dbReference type="NCBI Taxonomy" id="714518"/>
    <lineage>
        <taxon>Eukaryota</taxon>
        <taxon>Viridiplantae</taxon>
        <taxon>Streptophyta</taxon>
        <taxon>Embryophyta</taxon>
        <taxon>Tracheophyta</taxon>
        <taxon>Spermatophyta</taxon>
        <taxon>Magnoliopsida</taxon>
        <taxon>eudicotyledons</taxon>
        <taxon>Gunneridae</taxon>
        <taxon>Pentapetalae</taxon>
        <taxon>rosids</taxon>
        <taxon>fabids</taxon>
        <taxon>Rosales</taxon>
        <taxon>Rhamnaceae</taxon>
        <taxon>Paliureae</taxon>
        <taxon>Ziziphus</taxon>
    </lineage>
</organism>
<dbReference type="EMBL" id="JAEACU010000003">
    <property type="protein sequence ID" value="KAH7537287.1"/>
    <property type="molecule type" value="Genomic_DNA"/>
</dbReference>
<dbReference type="PANTHER" id="PTHR33103:SF19">
    <property type="entry name" value="OS09G0544700 PROTEIN"/>
    <property type="match status" value="1"/>
</dbReference>
<dbReference type="AlphaFoldDB" id="A0A978VP12"/>
<protein>
    <submittedName>
        <fullName evidence="1">Uncharacterized protein</fullName>
    </submittedName>
</protein>